<dbReference type="EMBL" id="SDCT01000002">
    <property type="protein sequence ID" value="TCX95841.1"/>
    <property type="molecule type" value="Genomic_DNA"/>
</dbReference>
<accession>A0A483N706</accession>
<reference evidence="1" key="1">
    <citation type="submission" date="2019-01" db="EMBL/GenBank/DDBJ databases">
        <authorList>
            <person name="Lista F."/>
            <person name="Anselmo A."/>
        </authorList>
    </citation>
    <scope>NUCLEOTIDE SEQUENCE</scope>
    <source>
        <strain evidence="1">3S</strain>
    </source>
</reference>
<dbReference type="AlphaFoldDB" id="A0A483N706"/>
<organism evidence="1">
    <name type="scientific">Klebsiella pneumoniae</name>
    <dbReference type="NCBI Taxonomy" id="573"/>
    <lineage>
        <taxon>Bacteria</taxon>
        <taxon>Pseudomonadati</taxon>
        <taxon>Pseudomonadota</taxon>
        <taxon>Gammaproteobacteria</taxon>
        <taxon>Enterobacterales</taxon>
        <taxon>Enterobacteriaceae</taxon>
        <taxon>Klebsiella/Raoultella group</taxon>
        <taxon>Klebsiella</taxon>
        <taxon>Klebsiella pneumoniae complex</taxon>
    </lineage>
</organism>
<name>A0A483N706_KLEPN</name>
<sequence length="125" mass="14580">MTFNVSYSKYFLNKISTLTDDELMLIGIFIFQFSNNAFSALPGRNKASTGVSKKHFNRIKQIQYAIKNNLWHYHVGHIKYNQAKSFGDWTSEYVVHYQKLNNNSIRLVSYSKHPPFIMPKPSTLI</sequence>
<evidence type="ECO:0000313" key="1">
    <source>
        <dbReference type="EMBL" id="TCX95841.1"/>
    </source>
</evidence>
<proteinExistence type="predicted"/>
<gene>
    <name evidence="1" type="ORF">ETF13_01750</name>
</gene>
<protein>
    <submittedName>
        <fullName evidence="1">Uncharacterized protein</fullName>
    </submittedName>
</protein>
<comment type="caution">
    <text evidence="1">The sequence shown here is derived from an EMBL/GenBank/DDBJ whole genome shotgun (WGS) entry which is preliminary data.</text>
</comment>